<name>A0AA38RYK6_9PEZI</name>
<dbReference type="PANTHER" id="PTHR13847:SF185">
    <property type="entry name" value="FAD DEPENDENT OXIDOREDUCTASE SUPERFAMILY (AFU_ORTHOLOGUE AFUA_3G02360)"/>
    <property type="match status" value="1"/>
</dbReference>
<dbReference type="Gene3D" id="3.30.9.10">
    <property type="entry name" value="D-Amino Acid Oxidase, subunit A, domain 2"/>
    <property type="match status" value="1"/>
</dbReference>
<organism evidence="2 3">
    <name type="scientific">Pleurostoma richardsiae</name>
    <dbReference type="NCBI Taxonomy" id="41990"/>
    <lineage>
        <taxon>Eukaryota</taxon>
        <taxon>Fungi</taxon>
        <taxon>Dikarya</taxon>
        <taxon>Ascomycota</taxon>
        <taxon>Pezizomycotina</taxon>
        <taxon>Sordariomycetes</taxon>
        <taxon>Sordariomycetidae</taxon>
        <taxon>Calosphaeriales</taxon>
        <taxon>Pleurostomataceae</taxon>
        <taxon>Pleurostoma</taxon>
    </lineage>
</organism>
<dbReference type="InterPro" id="IPR036188">
    <property type="entry name" value="FAD/NAD-bd_sf"/>
</dbReference>
<dbReference type="Gene3D" id="3.50.50.60">
    <property type="entry name" value="FAD/NAD(P)-binding domain"/>
    <property type="match status" value="1"/>
</dbReference>
<comment type="caution">
    <text evidence="2">The sequence shown here is derived from an EMBL/GenBank/DDBJ whole genome shotgun (WGS) entry which is preliminary data.</text>
</comment>
<keyword evidence="3" id="KW-1185">Reference proteome</keyword>
<proteinExistence type="predicted"/>
<dbReference type="SUPFAM" id="SSF51905">
    <property type="entry name" value="FAD/NAD(P)-binding domain"/>
    <property type="match status" value="1"/>
</dbReference>
<feature type="domain" description="FAD dependent oxidoreductase" evidence="1">
    <location>
        <begin position="5"/>
        <end position="404"/>
    </location>
</feature>
<evidence type="ECO:0000313" key="3">
    <source>
        <dbReference type="Proteomes" id="UP001174694"/>
    </source>
</evidence>
<sequence>MATTVIFGAGIIGVSTAYYLSERQPGSSIHLVEPSPELFSSASGFAGGFLARDWFAPATAELGALSFDEHRRLAEAHGGAEKWGYTSSTSISYSPASLSGKRAKGRGDDWLRAGTSRADAAAAAFEASESSAPSWLRRDAGDQVELISSEGTTAQLDPRKLCHFLLQECLARGVHLHHPAKAISAAMLDVRGELSSVRVADLASSTETDVPCTRVVVAAGVWSPRVFATLFPRSGLALPVTSLAGHSLVVRSPRWGGDGECHAVFATGGAFSPEVFSRAGGEIFVGGLNSAAIPVPEVATGGGVSAAAVAQLKETTRKLLGPAVGAGSTGDGEDKDDLVVLREGLCFRPVTPAGVPIVSRVEDEKLGPGVATRPGAEGGVFVAAGHGPWGISQSLGTGVVLAEMAQGRKLSADVSALKLR</sequence>
<dbReference type="GO" id="GO:0042147">
    <property type="term" value="P:retrograde transport, endosome to Golgi"/>
    <property type="evidence" value="ECO:0007669"/>
    <property type="project" value="TreeGrafter"/>
</dbReference>
<dbReference type="AlphaFoldDB" id="A0AA38RYK6"/>
<dbReference type="GO" id="GO:0005829">
    <property type="term" value="C:cytosol"/>
    <property type="evidence" value="ECO:0007669"/>
    <property type="project" value="GOC"/>
</dbReference>
<evidence type="ECO:0000259" key="1">
    <source>
        <dbReference type="Pfam" id="PF01266"/>
    </source>
</evidence>
<dbReference type="InterPro" id="IPR006076">
    <property type="entry name" value="FAD-dep_OxRdtase"/>
</dbReference>
<dbReference type="Pfam" id="PF01266">
    <property type="entry name" value="DAO"/>
    <property type="match status" value="1"/>
</dbReference>
<accession>A0AA38RYK6</accession>
<gene>
    <name evidence="2" type="ORF">NKR23_g1652</name>
</gene>
<dbReference type="PANTHER" id="PTHR13847">
    <property type="entry name" value="SARCOSINE DEHYDROGENASE-RELATED"/>
    <property type="match status" value="1"/>
</dbReference>
<protein>
    <submittedName>
        <fullName evidence="2">FAD dependent oxidoreductase</fullName>
    </submittedName>
</protein>
<dbReference type="EMBL" id="JANBVO010000003">
    <property type="protein sequence ID" value="KAJ9155452.1"/>
    <property type="molecule type" value="Genomic_DNA"/>
</dbReference>
<reference evidence="2" key="1">
    <citation type="submission" date="2022-07" db="EMBL/GenBank/DDBJ databases">
        <title>Fungi with potential for degradation of polypropylene.</title>
        <authorList>
            <person name="Gostincar C."/>
        </authorList>
    </citation>
    <scope>NUCLEOTIDE SEQUENCE</scope>
    <source>
        <strain evidence="2">EXF-13308</strain>
    </source>
</reference>
<dbReference type="GO" id="GO:0005770">
    <property type="term" value="C:late endosome"/>
    <property type="evidence" value="ECO:0007669"/>
    <property type="project" value="TreeGrafter"/>
</dbReference>
<evidence type="ECO:0000313" key="2">
    <source>
        <dbReference type="EMBL" id="KAJ9155452.1"/>
    </source>
</evidence>
<dbReference type="Proteomes" id="UP001174694">
    <property type="component" value="Unassembled WGS sequence"/>
</dbReference>